<comment type="caution">
    <text evidence="2">The sequence shown here is derived from an EMBL/GenBank/DDBJ whole genome shotgun (WGS) entry which is preliminary data.</text>
</comment>
<dbReference type="AlphaFoldDB" id="A0A367YRT1"/>
<evidence type="ECO:0000256" key="1">
    <source>
        <dbReference type="SAM" id="MobiDB-lite"/>
    </source>
</evidence>
<gene>
    <name evidence="2" type="ORF">DT076_16555</name>
</gene>
<organism evidence="2 3">
    <name type="scientific">Desertihabitans brevis</name>
    <dbReference type="NCBI Taxonomy" id="2268447"/>
    <lineage>
        <taxon>Bacteria</taxon>
        <taxon>Bacillati</taxon>
        <taxon>Actinomycetota</taxon>
        <taxon>Actinomycetes</taxon>
        <taxon>Propionibacteriales</taxon>
        <taxon>Propionibacteriaceae</taxon>
        <taxon>Desertihabitans</taxon>
    </lineage>
</organism>
<evidence type="ECO:0000313" key="3">
    <source>
        <dbReference type="Proteomes" id="UP000252770"/>
    </source>
</evidence>
<reference evidence="2 3" key="1">
    <citation type="submission" date="2018-07" db="EMBL/GenBank/DDBJ databases">
        <title>Desertimonas flava gen. nov. sp. nov.</title>
        <authorList>
            <person name="Liu S."/>
        </authorList>
    </citation>
    <scope>NUCLEOTIDE SEQUENCE [LARGE SCALE GENOMIC DNA]</scope>
    <source>
        <strain evidence="2 3">16Sb5-5</strain>
    </source>
</reference>
<accession>A0A367YRT1</accession>
<proteinExistence type="predicted"/>
<sequence>MSTSFPTWLRGTAMRGSPDRTRRRRCTRPRMCCSRTLCRCGTPLGCPSPNWTLARWGSGLGRRSKGM</sequence>
<name>A0A367YRT1_9ACTN</name>
<protein>
    <submittedName>
        <fullName evidence="2">Uncharacterized protein</fullName>
    </submittedName>
</protein>
<evidence type="ECO:0000313" key="2">
    <source>
        <dbReference type="EMBL" id="RCK68259.1"/>
    </source>
</evidence>
<dbReference type="EMBL" id="QOUI01000012">
    <property type="protein sequence ID" value="RCK68259.1"/>
    <property type="molecule type" value="Genomic_DNA"/>
</dbReference>
<feature type="region of interest" description="Disordered" evidence="1">
    <location>
        <begin position="1"/>
        <end position="22"/>
    </location>
</feature>
<keyword evidence="3" id="KW-1185">Reference proteome</keyword>
<dbReference type="Proteomes" id="UP000252770">
    <property type="component" value="Unassembled WGS sequence"/>
</dbReference>